<evidence type="ECO:0000256" key="4">
    <source>
        <dbReference type="ARBA" id="ARBA00022989"/>
    </source>
</evidence>
<proteinExistence type="predicted"/>
<feature type="transmembrane region" description="Helical" evidence="6">
    <location>
        <begin position="173"/>
        <end position="195"/>
    </location>
</feature>
<feature type="transmembrane region" description="Helical" evidence="6">
    <location>
        <begin position="253"/>
        <end position="278"/>
    </location>
</feature>
<dbReference type="Pfam" id="PF02690">
    <property type="entry name" value="Na_Pi_cotrans"/>
    <property type="match status" value="2"/>
</dbReference>
<dbReference type="OrthoDB" id="9763003at2"/>
<dbReference type="PANTHER" id="PTHR10010:SF46">
    <property type="entry name" value="SODIUM-DEPENDENT PHOSPHATE TRANSPORT PROTEIN 2B"/>
    <property type="match status" value="1"/>
</dbReference>
<sequence length="584" mass="64611">MTGFDLLNLLGALAIFLYGMKVMSDALMNLAGERLRQIMVRLTSNRFKGMLTGLGITSLLQSSSATTLMVVSFVSAGLLSLTEAISVIMGANIGTTLTAWLITLIGFKIQLTAIALPATMIGFVLSSRKKPKTRNIGLFIVGFCLLFIGLEMMKDTVPDLKNDPAIMHLMQAQASLGILGAIKFVLIGSVLTVILQSSSATMAITLVAASQGVIGYEAAAAMVLGENIGTTITANVAALVGGVHAKRAAFAHFLFNLFGVTWVLLLFSYVNQLVWMIAESFFGTNAPHTSSDIPVALSIFHSLFNITNTFLLIGFVKAIANLCRYVIKAKPDEAAAEAGPLYLDEQFLDYPETGIQALYQETRQLYRFQLPAGIALSADIDKAEIFRTEDLPTHQHRNISDEISVENYKKTFVKPLYLKALEFGTRLQSKLSLNEAQLDTISALKQLNRNVQLILRTAIAFEIEFKSEDNRNNETVKTELCRFREEIIHLLRFYESTWSIRAIPECDAELRAKREYVKKMDTQLIKRVEEYLVNETVSAPQASSLMVCSTGLVTLNQLMYKSYRQINKLKLQVADTDSFELLTD</sequence>
<dbReference type="GO" id="GO:0005436">
    <property type="term" value="F:sodium:phosphate symporter activity"/>
    <property type="evidence" value="ECO:0007669"/>
    <property type="project" value="InterPro"/>
</dbReference>
<dbReference type="GO" id="GO:0044341">
    <property type="term" value="P:sodium-dependent phosphate transport"/>
    <property type="evidence" value="ECO:0007669"/>
    <property type="project" value="InterPro"/>
</dbReference>
<feature type="transmembrane region" description="Helical" evidence="6">
    <location>
        <begin position="136"/>
        <end position="153"/>
    </location>
</feature>
<evidence type="ECO:0000256" key="6">
    <source>
        <dbReference type="SAM" id="Phobius"/>
    </source>
</evidence>
<evidence type="ECO:0000256" key="3">
    <source>
        <dbReference type="ARBA" id="ARBA00022692"/>
    </source>
</evidence>
<evidence type="ECO:0008006" key="9">
    <source>
        <dbReference type="Google" id="ProtNLM"/>
    </source>
</evidence>
<gene>
    <name evidence="7" type="ORF">DPBNPPHM_01270</name>
</gene>
<dbReference type="InterPro" id="IPR004633">
    <property type="entry name" value="NaPi_cotrn-rel/YqeW-like"/>
</dbReference>
<dbReference type="NCBIfam" id="TIGR00704">
    <property type="entry name" value="NaPi_cotrn_rel"/>
    <property type="match status" value="1"/>
</dbReference>
<name>A0A5S9PPA0_9GAMM</name>
<dbReference type="EMBL" id="CACSII010000012">
    <property type="protein sequence ID" value="CAA0106428.1"/>
    <property type="molecule type" value="Genomic_DNA"/>
</dbReference>
<organism evidence="7 8">
    <name type="scientific">BD1-7 clade bacterium</name>
    <dbReference type="NCBI Taxonomy" id="2029982"/>
    <lineage>
        <taxon>Bacteria</taxon>
        <taxon>Pseudomonadati</taxon>
        <taxon>Pseudomonadota</taxon>
        <taxon>Gammaproteobacteria</taxon>
        <taxon>Cellvibrionales</taxon>
        <taxon>Spongiibacteraceae</taxon>
        <taxon>BD1-7 clade</taxon>
    </lineage>
</organism>
<dbReference type="InterPro" id="IPR003841">
    <property type="entry name" value="Na/Pi_transpt"/>
</dbReference>
<keyword evidence="3 6" id="KW-0812">Transmembrane</keyword>
<keyword evidence="2" id="KW-1003">Cell membrane</keyword>
<keyword evidence="5 6" id="KW-0472">Membrane</keyword>
<evidence type="ECO:0000313" key="7">
    <source>
        <dbReference type="EMBL" id="CAA0106428.1"/>
    </source>
</evidence>
<accession>A0A5S9PPA0</accession>
<feature type="transmembrane region" description="Helical" evidence="6">
    <location>
        <begin position="6"/>
        <end position="30"/>
    </location>
</feature>
<reference evidence="7 8" key="1">
    <citation type="submission" date="2019-11" db="EMBL/GenBank/DDBJ databases">
        <authorList>
            <person name="Holert J."/>
        </authorList>
    </citation>
    <scope>NUCLEOTIDE SEQUENCE [LARGE SCALE GENOMIC DNA]</scope>
    <source>
        <strain evidence="7">BC5_2</strain>
    </source>
</reference>
<evidence type="ECO:0000256" key="5">
    <source>
        <dbReference type="ARBA" id="ARBA00023136"/>
    </source>
</evidence>
<evidence type="ECO:0000256" key="2">
    <source>
        <dbReference type="ARBA" id="ARBA00022475"/>
    </source>
</evidence>
<dbReference type="Proteomes" id="UP000434580">
    <property type="component" value="Unassembled WGS sequence"/>
</dbReference>
<dbReference type="PANTHER" id="PTHR10010">
    <property type="entry name" value="SOLUTE CARRIER FAMILY 34 SODIUM PHOSPHATE , MEMBER 2-RELATED"/>
    <property type="match status" value="1"/>
</dbReference>
<dbReference type="AlphaFoldDB" id="A0A5S9PPA0"/>
<evidence type="ECO:0000256" key="1">
    <source>
        <dbReference type="ARBA" id="ARBA00004651"/>
    </source>
</evidence>
<comment type="subcellular location">
    <subcellularLocation>
        <location evidence="1">Cell membrane</location>
        <topology evidence="1">Multi-pass membrane protein</topology>
    </subcellularLocation>
</comment>
<keyword evidence="4 6" id="KW-1133">Transmembrane helix</keyword>
<dbReference type="GO" id="GO:0005886">
    <property type="term" value="C:plasma membrane"/>
    <property type="evidence" value="ECO:0007669"/>
    <property type="project" value="UniProtKB-SubCell"/>
</dbReference>
<feature type="transmembrane region" description="Helical" evidence="6">
    <location>
        <begin position="298"/>
        <end position="320"/>
    </location>
</feature>
<evidence type="ECO:0000313" key="8">
    <source>
        <dbReference type="Proteomes" id="UP000434580"/>
    </source>
</evidence>
<dbReference type="NCBIfam" id="NF037997">
    <property type="entry name" value="Na_Pi_symport"/>
    <property type="match status" value="1"/>
</dbReference>
<protein>
    <recommendedName>
        <fullName evidence="9">PhoU domain-containing protein</fullName>
    </recommendedName>
</protein>
<feature type="transmembrane region" description="Helical" evidence="6">
    <location>
        <begin position="51"/>
        <end position="79"/>
    </location>
</feature>